<dbReference type="GO" id="GO:0019013">
    <property type="term" value="C:viral nucleocapsid"/>
    <property type="evidence" value="ECO:0007669"/>
    <property type="project" value="UniProtKB-KW"/>
</dbReference>
<accession>A0A0B5KFK9</accession>
<evidence type="ECO:0000313" key="2">
    <source>
        <dbReference type="EMBL" id="AJG39324.2"/>
    </source>
</evidence>
<feature type="compositionally biased region" description="Polar residues" evidence="1">
    <location>
        <begin position="363"/>
        <end position="375"/>
    </location>
</feature>
<protein>
    <submittedName>
        <fullName evidence="2">Nucleocapsid protein</fullName>
    </submittedName>
</protein>
<name>A0A0B5KFK9_9VIRU</name>
<keyword evidence="2" id="KW-0946">Virion</keyword>
<proteinExistence type="predicted"/>
<feature type="compositionally biased region" description="Basic and acidic residues" evidence="1">
    <location>
        <begin position="349"/>
        <end position="358"/>
    </location>
</feature>
<reference evidence="2 3" key="1">
    <citation type="journal article" date="2015" name="Elife">
        <title>Unprecedented genomic diversity of RNA viruses in arthropods reveals the ancestry of negative-sense RNA viruses.</title>
        <authorList>
            <person name="Li C.X."/>
            <person name="Shi M."/>
            <person name="Tian J.H."/>
            <person name="Lin X.D."/>
            <person name="Kang Y.J."/>
            <person name="Chen L.J."/>
            <person name="Qin X.C."/>
            <person name="Xu J."/>
            <person name="Holmes E.C."/>
            <person name="Zhang Y.Z."/>
        </authorList>
    </citation>
    <scope>NUCLEOTIDE SEQUENCE [LARGE SCALE GENOMIC DNA]</scope>
    <source>
        <strain evidence="2 3">WHDL02</strain>
    </source>
</reference>
<evidence type="ECO:0000313" key="3">
    <source>
        <dbReference type="Proteomes" id="UP000202612"/>
    </source>
</evidence>
<organism evidence="2 3">
    <name type="scientific">Wuhan Insect virus 2</name>
    <dbReference type="NCBI Taxonomy" id="1608107"/>
    <lineage>
        <taxon>Viruses</taxon>
        <taxon>Riboviria</taxon>
        <taxon>Orthornavirae</taxon>
        <taxon>Negarnaviricota</taxon>
        <taxon>Polyploviricotina</taxon>
        <taxon>Bunyaviricetes</taxon>
        <taxon>Elliovirales</taxon>
        <taxon>Phasmaviridae</taxon>
        <taxon>Wuhivirus</taxon>
        <taxon>Wuhivirus insecti</taxon>
    </lineage>
</organism>
<keyword evidence="3" id="KW-1185">Reference proteome</keyword>
<dbReference type="RefSeq" id="YP_009270650.1">
    <property type="nucleotide sequence ID" value="NC_030751.1"/>
</dbReference>
<dbReference type="EMBL" id="KM817753">
    <property type="protein sequence ID" value="AJG39324.2"/>
    <property type="molecule type" value="Viral_cRNA"/>
</dbReference>
<dbReference type="GeneID" id="28480562"/>
<feature type="region of interest" description="Disordered" evidence="1">
    <location>
        <begin position="323"/>
        <end position="385"/>
    </location>
</feature>
<sequence>MSAGQRILPAAPRSVTLANEYAPGFLSGITSTIIKDPALILKREILEPLRGAQLTLGALASSNDMDVDIPLDVSEGDKATADMAFITFMLSRYHKEYRRAGTAAKFSVEVGNSSPITFYCMKNYTYSGTDDFTTDNDMILASILGLNTVVSSLRRNGMAGMHPLSRTAITEDGIQMLDEYMKEDEKFSIIYGNELKKKGVVPVKLYNTACARKSHQFTGTTKYYMPELAAAQLIMGVMTSKGQSPGLIDITNRNLAKIAKANGSLDKDIVLELMDFCTPASSAYNAEELFGAYKNKTRMGSTPKIPKTVEALTAYKIPDVNEQRTGGHLRSKRATDKLSEIENESFQSMKRELDELKKAARSTAKNAGQSTSSDMSGIDAQFKNL</sequence>
<dbReference type="KEGG" id="vg:28480562"/>
<gene>
    <name evidence="2" type="primary">N</name>
</gene>
<keyword evidence="2" id="KW-0543">Viral nucleoprotein</keyword>
<evidence type="ECO:0000256" key="1">
    <source>
        <dbReference type="SAM" id="MobiDB-lite"/>
    </source>
</evidence>
<dbReference type="Proteomes" id="UP000202612">
    <property type="component" value="Genome"/>
</dbReference>